<dbReference type="SMART" id="SM00175">
    <property type="entry name" value="RAB"/>
    <property type="match status" value="1"/>
</dbReference>
<keyword evidence="4" id="KW-0449">Lipoprotein</keyword>
<dbReference type="PANTHER" id="PTHR47980">
    <property type="entry name" value="LD44762P"/>
    <property type="match status" value="1"/>
</dbReference>
<dbReference type="AlphaFoldDB" id="A0A0R3QVE6"/>
<protein>
    <submittedName>
        <fullName evidence="7">Ras-related protein Rab-8A</fullName>
    </submittedName>
</protein>
<evidence type="ECO:0000313" key="5">
    <source>
        <dbReference type="EMBL" id="VDO32966.1"/>
    </source>
</evidence>
<comment type="similarity">
    <text evidence="1">Belongs to the small GTPase superfamily. Rab family.</text>
</comment>
<proteinExistence type="inferred from homology"/>
<dbReference type="WBParaSite" id="BTMF_0001169801-mRNA-1">
    <property type="protein sequence ID" value="BTMF_0001169801-mRNA-1"/>
    <property type="gene ID" value="BTMF_0001169801"/>
</dbReference>
<reference evidence="7" key="1">
    <citation type="submission" date="2017-02" db="UniProtKB">
        <authorList>
            <consortium name="WormBaseParasite"/>
        </authorList>
    </citation>
    <scope>IDENTIFICATION</scope>
</reference>
<evidence type="ECO:0000256" key="3">
    <source>
        <dbReference type="ARBA" id="ARBA00023134"/>
    </source>
</evidence>
<evidence type="ECO:0000256" key="1">
    <source>
        <dbReference type="ARBA" id="ARBA00006270"/>
    </source>
</evidence>
<dbReference type="Proteomes" id="UP000280834">
    <property type="component" value="Unassembled WGS sequence"/>
</dbReference>
<dbReference type="Gene3D" id="3.40.50.300">
    <property type="entry name" value="P-loop containing nucleotide triphosphate hydrolases"/>
    <property type="match status" value="1"/>
</dbReference>
<dbReference type="SMART" id="SM00173">
    <property type="entry name" value="RAS"/>
    <property type="match status" value="1"/>
</dbReference>
<name>A0A0R3QVE6_9BILA</name>
<dbReference type="InterPro" id="IPR001806">
    <property type="entry name" value="Small_GTPase"/>
</dbReference>
<keyword evidence="3" id="KW-0342">GTP-binding</keyword>
<dbReference type="PRINTS" id="PR00449">
    <property type="entry name" value="RASTRNSFRMNG"/>
</dbReference>
<gene>
    <name evidence="5" type="ORF">BTMF_LOCUS9732</name>
</gene>
<dbReference type="Pfam" id="PF00071">
    <property type="entry name" value="Ras"/>
    <property type="match status" value="1"/>
</dbReference>
<keyword evidence="4" id="KW-0636">Prenylation</keyword>
<dbReference type="InterPro" id="IPR050305">
    <property type="entry name" value="Small_GTPase_Rab"/>
</dbReference>
<dbReference type="PROSITE" id="PS51419">
    <property type="entry name" value="RAB"/>
    <property type="match status" value="1"/>
</dbReference>
<dbReference type="EMBL" id="UZAG01017123">
    <property type="protein sequence ID" value="VDO32966.1"/>
    <property type="molecule type" value="Genomic_DNA"/>
</dbReference>
<accession>A0A0R3QVE6</accession>
<dbReference type="STRING" id="42155.A0A0R3QVE6"/>
<organism evidence="7">
    <name type="scientific">Brugia timori</name>
    <dbReference type="NCBI Taxonomy" id="42155"/>
    <lineage>
        <taxon>Eukaryota</taxon>
        <taxon>Metazoa</taxon>
        <taxon>Ecdysozoa</taxon>
        <taxon>Nematoda</taxon>
        <taxon>Chromadorea</taxon>
        <taxon>Rhabditida</taxon>
        <taxon>Spirurina</taxon>
        <taxon>Spiruromorpha</taxon>
        <taxon>Filarioidea</taxon>
        <taxon>Onchocercidae</taxon>
        <taxon>Brugia</taxon>
    </lineage>
</organism>
<evidence type="ECO:0000256" key="2">
    <source>
        <dbReference type="ARBA" id="ARBA00022741"/>
    </source>
</evidence>
<dbReference type="FunFam" id="3.40.50.300:FF:001447">
    <property type="entry name" value="Ras-related protein Rab-1B"/>
    <property type="match status" value="1"/>
</dbReference>
<evidence type="ECO:0000256" key="4">
    <source>
        <dbReference type="ARBA" id="ARBA00023289"/>
    </source>
</evidence>
<dbReference type="SUPFAM" id="SSF52540">
    <property type="entry name" value="P-loop containing nucleoside triphosphate hydrolases"/>
    <property type="match status" value="1"/>
</dbReference>
<dbReference type="GO" id="GO:0003924">
    <property type="term" value="F:GTPase activity"/>
    <property type="evidence" value="ECO:0007669"/>
    <property type="project" value="InterPro"/>
</dbReference>
<evidence type="ECO:0000313" key="7">
    <source>
        <dbReference type="WBParaSite" id="BTMF_0001169801-mRNA-1"/>
    </source>
</evidence>
<sequence>MLVYDITNEKSFDNIKNWIRNIEEHASSDVDRMIIGNKCDIEERRQVSRERGEQLAIEYGTKFMETSAKANINVEEAFFTLARDIKLKTERASQEHTTQNTGRITVHQTPRKSSSLFSGWRCSLF</sequence>
<keyword evidence="2" id="KW-0547">Nucleotide-binding</keyword>
<dbReference type="GO" id="GO:0005525">
    <property type="term" value="F:GTP binding"/>
    <property type="evidence" value="ECO:0007669"/>
    <property type="project" value="UniProtKB-KW"/>
</dbReference>
<reference evidence="5 6" key="2">
    <citation type="submission" date="2018-11" db="EMBL/GenBank/DDBJ databases">
        <authorList>
            <consortium name="Pathogen Informatics"/>
        </authorList>
    </citation>
    <scope>NUCLEOTIDE SEQUENCE [LARGE SCALE GENOMIC DNA]</scope>
</reference>
<keyword evidence="6" id="KW-1185">Reference proteome</keyword>
<dbReference type="PROSITE" id="PS51421">
    <property type="entry name" value="RAS"/>
    <property type="match status" value="1"/>
</dbReference>
<evidence type="ECO:0000313" key="6">
    <source>
        <dbReference type="Proteomes" id="UP000280834"/>
    </source>
</evidence>
<dbReference type="InterPro" id="IPR027417">
    <property type="entry name" value="P-loop_NTPase"/>
</dbReference>